<feature type="transmembrane region" description="Helical" evidence="5">
    <location>
        <begin position="256"/>
        <end position="276"/>
    </location>
</feature>
<dbReference type="GO" id="GO:0005774">
    <property type="term" value="C:vacuolar membrane"/>
    <property type="evidence" value="ECO:0007669"/>
    <property type="project" value="TreeGrafter"/>
</dbReference>
<feature type="transmembrane region" description="Helical" evidence="5">
    <location>
        <begin position="334"/>
        <end position="356"/>
    </location>
</feature>
<feature type="domain" description="Amino acid transporter transmembrane" evidence="6">
    <location>
        <begin position="56"/>
        <end position="460"/>
    </location>
</feature>
<accession>A0A1Y0AWR9</accession>
<comment type="subcellular location">
    <subcellularLocation>
        <location evidence="1">Membrane</location>
        <topology evidence="1">Multi-pass membrane protein</topology>
    </subcellularLocation>
</comment>
<keyword evidence="4 5" id="KW-0472">Membrane</keyword>
<evidence type="ECO:0000256" key="4">
    <source>
        <dbReference type="ARBA" id="ARBA00023136"/>
    </source>
</evidence>
<name>A0A1Y0AWR9_TENMO</name>
<evidence type="ECO:0000259" key="6">
    <source>
        <dbReference type="Pfam" id="PF01490"/>
    </source>
</evidence>
<evidence type="ECO:0000256" key="2">
    <source>
        <dbReference type="ARBA" id="ARBA00022692"/>
    </source>
</evidence>
<evidence type="ECO:0000256" key="1">
    <source>
        <dbReference type="ARBA" id="ARBA00004141"/>
    </source>
</evidence>
<feature type="transmembrane region" description="Helical" evidence="5">
    <location>
        <begin position="76"/>
        <end position="109"/>
    </location>
</feature>
<feature type="transmembrane region" description="Helical" evidence="5">
    <location>
        <begin position="149"/>
        <end position="170"/>
    </location>
</feature>
<evidence type="ECO:0000256" key="5">
    <source>
        <dbReference type="SAM" id="Phobius"/>
    </source>
</evidence>
<feature type="transmembrane region" description="Helical" evidence="5">
    <location>
        <begin position="288"/>
        <end position="314"/>
    </location>
</feature>
<feature type="transmembrane region" description="Helical" evidence="5">
    <location>
        <begin position="214"/>
        <end position="236"/>
    </location>
</feature>
<feature type="transmembrane region" description="Helical" evidence="5">
    <location>
        <begin position="439"/>
        <end position="461"/>
    </location>
</feature>
<protein>
    <submittedName>
        <fullName evidence="7">H+-symporter amino acid transporter 6</fullName>
    </submittedName>
</protein>
<feature type="transmembrane region" description="Helical" evidence="5">
    <location>
        <begin position="400"/>
        <end position="427"/>
    </location>
</feature>
<dbReference type="PANTHER" id="PTHR22950">
    <property type="entry name" value="AMINO ACID TRANSPORTER"/>
    <property type="match status" value="1"/>
</dbReference>
<dbReference type="GO" id="GO:0015179">
    <property type="term" value="F:L-amino acid transmembrane transporter activity"/>
    <property type="evidence" value="ECO:0007669"/>
    <property type="project" value="TreeGrafter"/>
</dbReference>
<sequence length="467" mass="51770">MTDNKKEKYPSTFTVDNFSSTTKLADNEYKIPVGSVETINEKEYNPYEHRNVEHPNSFSGALVHLLKSSLGTGILAIPSAVAAAGIIVGVVGTVLTGILCTHTIHLLVFASQEICKKAKVPMLGFAETAHAVFKYGPKKVQPFANFARIFVDVALLLTYYAGNAVYVVFICGNIQELVNYYQPSVKDWAVQYYMLMLLVPLIICCQVRQLKHLVPFSLIANTTMIIAFVITLYYMFSGIGDVNMDDRNLFNDVTLIPRFFSTVLFAMEGIGTMLPIENSMIKQQFIGCPGVLNIAMSFVVTLYTVIGLFGYLRFGDSAEANVIANLPAEEIPAQVAKSCIAVAVFFTFMLQFYVPCDITWRKISAKVPEKHHNVAQIILRTVLVIFITAIAAAVPKLDVIISLVGSVFFSILGLFIPVVIDTILNLGENGDFGVLKWRLWKNILVIILAWFALFSGSYYAIDDLIEE</sequence>
<reference evidence="7" key="1">
    <citation type="journal article" date="2017" name="J. Insect Physiol.">
        <title>A physiologically-oriented transcriptomic analysis of the midgut of Tenebrio molitor.</title>
        <authorList>
            <person name="Moreira N.R."/>
            <person name="Cardoso C."/>
            <person name="Dias R.O."/>
            <person name="Ferreira C."/>
            <person name="Terra W.R."/>
        </authorList>
    </citation>
    <scope>NUCLEOTIDE SEQUENCE</scope>
</reference>
<organism evidence="7">
    <name type="scientific">Tenebrio molitor</name>
    <name type="common">Yellow mealworm beetle</name>
    <dbReference type="NCBI Taxonomy" id="7067"/>
    <lineage>
        <taxon>Eukaryota</taxon>
        <taxon>Metazoa</taxon>
        <taxon>Ecdysozoa</taxon>
        <taxon>Arthropoda</taxon>
        <taxon>Hexapoda</taxon>
        <taxon>Insecta</taxon>
        <taxon>Pterygota</taxon>
        <taxon>Neoptera</taxon>
        <taxon>Endopterygota</taxon>
        <taxon>Coleoptera</taxon>
        <taxon>Polyphaga</taxon>
        <taxon>Cucujiformia</taxon>
        <taxon>Tenebrionidae</taxon>
        <taxon>Tenebrio</taxon>
    </lineage>
</organism>
<dbReference type="InterPro" id="IPR013057">
    <property type="entry name" value="AA_transpt_TM"/>
</dbReference>
<keyword evidence="3 5" id="KW-1133">Transmembrane helix</keyword>
<dbReference type="PANTHER" id="PTHR22950:SF494">
    <property type="entry name" value="GH04538P"/>
    <property type="match status" value="1"/>
</dbReference>
<dbReference type="Pfam" id="PF01490">
    <property type="entry name" value="Aa_trans"/>
    <property type="match status" value="1"/>
</dbReference>
<feature type="transmembrane region" description="Helical" evidence="5">
    <location>
        <begin position="377"/>
        <end position="394"/>
    </location>
</feature>
<dbReference type="AlphaFoldDB" id="A0A1Y0AWR9"/>
<feature type="transmembrane region" description="Helical" evidence="5">
    <location>
        <begin position="190"/>
        <end position="207"/>
    </location>
</feature>
<dbReference type="EMBL" id="KY921805">
    <property type="protein sequence ID" value="ART29394.1"/>
    <property type="molecule type" value="mRNA"/>
</dbReference>
<proteinExistence type="evidence at transcript level"/>
<evidence type="ECO:0000256" key="3">
    <source>
        <dbReference type="ARBA" id="ARBA00022989"/>
    </source>
</evidence>
<keyword evidence="2 5" id="KW-0812">Transmembrane</keyword>
<evidence type="ECO:0000313" key="7">
    <source>
        <dbReference type="EMBL" id="ART29394.1"/>
    </source>
</evidence>